<gene>
    <name evidence="2" type="ORF">RQ831_23310</name>
</gene>
<feature type="domain" description="Abortive phage infection protein C-terminal" evidence="1">
    <location>
        <begin position="49"/>
        <end position="187"/>
    </location>
</feature>
<reference evidence="2 3" key="1">
    <citation type="journal article" date="2019" name="Microb. Pathog.">
        <title>Comparison of VITEK 2, MALDI-TOF MS, 16S rRNA gene sequencing, and whole-genome sequencing for identification of Roseomonas mucosa.</title>
        <authorList>
            <person name="Rudolph W.W."/>
            <person name="Gunzer F."/>
            <person name="Trauth M."/>
            <person name="Bunk B."/>
            <person name="Bigge R."/>
            <person name="Schrottner P."/>
        </authorList>
    </citation>
    <scope>NUCLEOTIDE SEQUENCE [LARGE SCALE GENOMIC DNA]</scope>
    <source>
        <strain evidence="2 3">DSM 103800</strain>
    </source>
</reference>
<organism evidence="2 3">
    <name type="scientific">Roseomonas gilardii</name>
    <dbReference type="NCBI Taxonomy" id="257708"/>
    <lineage>
        <taxon>Bacteria</taxon>
        <taxon>Pseudomonadati</taxon>
        <taxon>Pseudomonadota</taxon>
        <taxon>Alphaproteobacteria</taxon>
        <taxon>Acetobacterales</taxon>
        <taxon>Roseomonadaceae</taxon>
        <taxon>Roseomonas</taxon>
    </lineage>
</organism>
<name>A0ABU3MLS8_9PROT</name>
<proteinExistence type="predicted"/>
<dbReference type="Pfam" id="PF10592">
    <property type="entry name" value="AIPR"/>
    <property type="match status" value="1"/>
</dbReference>
<comment type="caution">
    <text evidence="2">The sequence shown here is derived from an EMBL/GenBank/DDBJ whole genome shotgun (WGS) entry which is preliminary data.</text>
</comment>
<dbReference type="EMBL" id="JAVVDO010000099">
    <property type="protein sequence ID" value="MDT8333983.1"/>
    <property type="molecule type" value="Genomic_DNA"/>
</dbReference>
<evidence type="ECO:0000313" key="2">
    <source>
        <dbReference type="EMBL" id="MDT8333983.1"/>
    </source>
</evidence>
<evidence type="ECO:0000259" key="1">
    <source>
        <dbReference type="Pfam" id="PF10592"/>
    </source>
</evidence>
<protein>
    <submittedName>
        <fullName evidence="2">AIPR family protein</fullName>
    </submittedName>
</protein>
<sequence>MAVKAKGKAFAFPYSVCRNISSPDDDAAGRKIYSGHAPASSVLPLEDNENVREYLVDAKGKQKRSPTLVHQAIRKTLSDNAAEFCVLNGGMTIVANTAEVDDKARVITLTDASIINGSQTQGELLRYFDQWNNQPPVVPYIKFEIIVTDDANLTAEISIARNFQNDVRAISIAGRRGQLDDLEQAVAKARPGAKLRKSETDLTGDGGFLDTEKLIQVTMAVMPEAMLKKLDVASDAGGRTFTYSQKTRCLKVFQRLVEDGPADVYACFLDLAPKALDLYDKWKSHQGFKGTRIRSITRDNGEIIEVPDGVVFPILAAHAAFAKLSPRGWDLKPPKVFTDSDIIGPTKQAYMEIAGSNPQTMGKSKACYSNLAQITSIYAKLG</sequence>
<dbReference type="InterPro" id="IPR018891">
    <property type="entry name" value="AIPR_C"/>
</dbReference>
<accession>A0ABU3MLS8</accession>
<dbReference type="Proteomes" id="UP001258945">
    <property type="component" value="Unassembled WGS sequence"/>
</dbReference>
<keyword evidence="3" id="KW-1185">Reference proteome</keyword>
<evidence type="ECO:0000313" key="3">
    <source>
        <dbReference type="Proteomes" id="UP001258945"/>
    </source>
</evidence>
<dbReference type="RefSeq" id="WP_314285719.1">
    <property type="nucleotide sequence ID" value="NZ_JAVVDO010000099.1"/>
</dbReference>